<accession>A0AAF0TRP2</accession>
<proteinExistence type="predicted"/>
<evidence type="ECO:0000313" key="2">
    <source>
        <dbReference type="Proteomes" id="UP001234989"/>
    </source>
</evidence>
<evidence type="ECO:0000313" key="1">
    <source>
        <dbReference type="EMBL" id="WMV30337.1"/>
    </source>
</evidence>
<dbReference type="Proteomes" id="UP001234989">
    <property type="component" value="Chromosome 5"/>
</dbReference>
<sequence>MKNRQNKK</sequence>
<reference evidence="1" key="1">
    <citation type="submission" date="2023-08" db="EMBL/GenBank/DDBJ databases">
        <title>A de novo genome assembly of Solanum verrucosum Schlechtendal, a Mexican diploid species geographically isolated from the other diploid A-genome species in potato relatives.</title>
        <authorList>
            <person name="Hosaka K."/>
        </authorList>
    </citation>
    <scope>NUCLEOTIDE SEQUENCE</scope>
    <source>
        <tissue evidence="1">Young leaves</tissue>
    </source>
</reference>
<keyword evidence="2" id="KW-1185">Reference proteome</keyword>
<gene>
    <name evidence="1" type="ORF">MTR67_023722</name>
</gene>
<dbReference type="EMBL" id="CP133616">
    <property type="protein sequence ID" value="WMV30337.1"/>
    <property type="molecule type" value="Genomic_DNA"/>
</dbReference>
<organism evidence="1 2">
    <name type="scientific">Solanum verrucosum</name>
    <dbReference type="NCBI Taxonomy" id="315347"/>
    <lineage>
        <taxon>Eukaryota</taxon>
        <taxon>Viridiplantae</taxon>
        <taxon>Streptophyta</taxon>
        <taxon>Embryophyta</taxon>
        <taxon>Tracheophyta</taxon>
        <taxon>Spermatophyta</taxon>
        <taxon>Magnoliopsida</taxon>
        <taxon>eudicotyledons</taxon>
        <taxon>Gunneridae</taxon>
        <taxon>Pentapetalae</taxon>
        <taxon>asterids</taxon>
        <taxon>lamiids</taxon>
        <taxon>Solanales</taxon>
        <taxon>Solanaceae</taxon>
        <taxon>Solanoideae</taxon>
        <taxon>Solaneae</taxon>
        <taxon>Solanum</taxon>
    </lineage>
</organism>
<name>A0AAF0TRP2_SOLVR</name>
<protein>
    <submittedName>
        <fullName evidence="1">Uncharacterized protein</fullName>
    </submittedName>
</protein>